<gene>
    <name evidence="1" type="ORF">PsorP6_014654</name>
</gene>
<evidence type="ECO:0000313" key="2">
    <source>
        <dbReference type="Proteomes" id="UP001163321"/>
    </source>
</evidence>
<keyword evidence="2" id="KW-1185">Reference proteome</keyword>
<evidence type="ECO:0000313" key="1">
    <source>
        <dbReference type="EMBL" id="KAI9909279.1"/>
    </source>
</evidence>
<dbReference type="Proteomes" id="UP001163321">
    <property type="component" value="Chromosome 7"/>
</dbReference>
<dbReference type="EMBL" id="CM047586">
    <property type="protein sequence ID" value="KAI9909279.1"/>
    <property type="molecule type" value="Genomic_DNA"/>
</dbReference>
<reference evidence="1 2" key="1">
    <citation type="journal article" date="2022" name="bioRxiv">
        <title>The genome of the oomycete Peronosclerospora sorghi, a cosmopolitan pathogen of maize and sorghum, is inflated with dispersed pseudogenes.</title>
        <authorList>
            <person name="Fletcher K."/>
            <person name="Martin F."/>
            <person name="Isakeit T."/>
            <person name="Cavanaugh K."/>
            <person name="Magill C."/>
            <person name="Michelmore R."/>
        </authorList>
    </citation>
    <scope>NUCLEOTIDE SEQUENCE [LARGE SCALE GENOMIC DNA]</scope>
    <source>
        <strain evidence="1">P6</strain>
    </source>
</reference>
<comment type="caution">
    <text evidence="1">The sequence shown here is derived from an EMBL/GenBank/DDBJ whole genome shotgun (WGS) entry which is preliminary data.</text>
</comment>
<protein>
    <submittedName>
        <fullName evidence="1">Uncharacterized protein</fullName>
    </submittedName>
</protein>
<organism evidence="1 2">
    <name type="scientific">Peronosclerospora sorghi</name>
    <dbReference type="NCBI Taxonomy" id="230839"/>
    <lineage>
        <taxon>Eukaryota</taxon>
        <taxon>Sar</taxon>
        <taxon>Stramenopiles</taxon>
        <taxon>Oomycota</taxon>
        <taxon>Peronosporomycetes</taxon>
        <taxon>Peronosporales</taxon>
        <taxon>Peronosporaceae</taxon>
        <taxon>Peronosclerospora</taxon>
    </lineage>
</organism>
<accession>A0ACC0VS15</accession>
<proteinExistence type="predicted"/>
<sequence length="525" mass="57835">MQRWGPLIYLVMCVTRAHARHVTASVDILSYNDVYELLPDAVDGIQLGGPSRVVPLAKAMRQENANSLVLFAGDTVSPSLWSTQFHGLHMVQAHNAMGLDFASLGNHEFDFGVENFLNVTRASNFSWLNANCYEIGTRALLRGTVPHAIKHLTDARHGYISMGLFGIMYDMKDTNKGLYWTDPIEAAHEQVAALQAQNVDLIIALTHQDLADDNRLSKQVAGIDLILGGHDHTSMLQTTYGTPYIKADFDFRSVWKSHVDYFAPDGIHGRKTILTFESIPIVESMATDPTLDAVIATYQAQMNVLAEQIIGHVCEDLDLTESVVRTRDSKVGHLFADASLQYYGQDAADVAVMNGGGIRGDKHVAAGNLSLGEVLSWSPFGNSLMTIQTNGASLRRFLSREMANSCGDNVIQPNGLYVHPAGFQYTYKCWRQGQGTVASLTWLHHPTRSGDIHDTDEFILALSNFLYTSEFTATEGVVAIVKVSEAEAERVDTALEAYVSKFKNASICLANEQRSSAVFSAERRR</sequence>
<name>A0ACC0VS15_9STRA</name>